<dbReference type="RefSeq" id="WP_307690431.1">
    <property type="nucleotide sequence ID" value="NZ_JAUSRO010000008.1"/>
</dbReference>
<dbReference type="EMBL" id="JAUSRO010000008">
    <property type="protein sequence ID" value="MDP9900626.1"/>
    <property type="molecule type" value="Genomic_DNA"/>
</dbReference>
<evidence type="ECO:0000256" key="1">
    <source>
        <dbReference type="SAM" id="Phobius"/>
    </source>
</evidence>
<evidence type="ECO:0008006" key="4">
    <source>
        <dbReference type="Google" id="ProtNLM"/>
    </source>
</evidence>
<name>A0ABT9S8E6_9BURK</name>
<protein>
    <recommendedName>
        <fullName evidence="4">DUF2970 domain-containing protein</fullName>
    </recommendedName>
</protein>
<sequence length="71" mass="7794">MTRPDVPAGSKGSFWRTARAVAWGFFGVRRDKDYQEDIAKLSPLHIVAMGFVGVLLFIGLLIVLVKFAVAS</sequence>
<dbReference type="Proteomes" id="UP001226867">
    <property type="component" value="Unassembled WGS sequence"/>
</dbReference>
<evidence type="ECO:0000313" key="2">
    <source>
        <dbReference type="EMBL" id="MDP9900626.1"/>
    </source>
</evidence>
<keyword evidence="1" id="KW-1133">Transmembrane helix</keyword>
<feature type="transmembrane region" description="Helical" evidence="1">
    <location>
        <begin position="46"/>
        <end position="69"/>
    </location>
</feature>
<organism evidence="2 3">
    <name type="scientific">Variovorax ginsengisoli</name>
    <dbReference type="NCBI Taxonomy" id="363844"/>
    <lineage>
        <taxon>Bacteria</taxon>
        <taxon>Pseudomonadati</taxon>
        <taxon>Pseudomonadota</taxon>
        <taxon>Betaproteobacteria</taxon>
        <taxon>Burkholderiales</taxon>
        <taxon>Comamonadaceae</taxon>
        <taxon>Variovorax</taxon>
    </lineage>
</organism>
<keyword evidence="1" id="KW-0812">Transmembrane</keyword>
<accession>A0ABT9S8E6</accession>
<keyword evidence="1" id="KW-0472">Membrane</keyword>
<proteinExistence type="predicted"/>
<reference evidence="2 3" key="1">
    <citation type="submission" date="2023-07" db="EMBL/GenBank/DDBJ databases">
        <title>Sorghum-associated microbial communities from plants grown in Nebraska, USA.</title>
        <authorList>
            <person name="Schachtman D."/>
        </authorList>
    </citation>
    <scope>NUCLEOTIDE SEQUENCE [LARGE SCALE GENOMIC DNA]</scope>
    <source>
        <strain evidence="2 3">DS1607</strain>
    </source>
</reference>
<gene>
    <name evidence="2" type="ORF">J2W36_002892</name>
</gene>
<evidence type="ECO:0000313" key="3">
    <source>
        <dbReference type="Proteomes" id="UP001226867"/>
    </source>
</evidence>
<dbReference type="Pfam" id="PF11174">
    <property type="entry name" value="DUF2970"/>
    <property type="match status" value="1"/>
</dbReference>
<comment type="caution">
    <text evidence="2">The sequence shown here is derived from an EMBL/GenBank/DDBJ whole genome shotgun (WGS) entry which is preliminary data.</text>
</comment>
<dbReference type="InterPro" id="IPR021344">
    <property type="entry name" value="DUF2970"/>
</dbReference>
<keyword evidence="3" id="KW-1185">Reference proteome</keyword>